<gene>
    <name evidence="1" type="ORF">PLICRDRAFT_46443</name>
</gene>
<sequence>MEYSYHRFPEWLRCHMHAHATRSTGVHHSTCLDNNIVVRTGLDRTRTITGFEASTLRGTALILLPHTNTDTYLQINDYSDSSNCDLARKTRRIHLNPHEVEKVALRHLSVTQLYTARRVRKETGSALRTLGQSHVVCSKIKCRWLPAPHVQEALPLRGERNLDGRHE</sequence>
<dbReference type="EMBL" id="KN832572">
    <property type="protein sequence ID" value="KII84109.1"/>
    <property type="molecule type" value="Genomic_DNA"/>
</dbReference>
<dbReference type="AlphaFoldDB" id="A0A0C9T464"/>
<dbReference type="Proteomes" id="UP000053263">
    <property type="component" value="Unassembled WGS sequence"/>
</dbReference>
<name>A0A0C9T464_PLICR</name>
<reference evidence="1 2" key="1">
    <citation type="submission" date="2014-06" db="EMBL/GenBank/DDBJ databases">
        <title>Evolutionary Origins and Diversification of the Mycorrhizal Mutualists.</title>
        <authorList>
            <consortium name="DOE Joint Genome Institute"/>
            <consortium name="Mycorrhizal Genomics Consortium"/>
            <person name="Kohler A."/>
            <person name="Kuo A."/>
            <person name="Nagy L.G."/>
            <person name="Floudas D."/>
            <person name="Copeland A."/>
            <person name="Barry K.W."/>
            <person name="Cichocki N."/>
            <person name="Veneault-Fourrey C."/>
            <person name="LaButti K."/>
            <person name="Lindquist E.A."/>
            <person name="Lipzen A."/>
            <person name="Lundell T."/>
            <person name="Morin E."/>
            <person name="Murat C."/>
            <person name="Riley R."/>
            <person name="Ohm R."/>
            <person name="Sun H."/>
            <person name="Tunlid A."/>
            <person name="Henrissat B."/>
            <person name="Grigoriev I.V."/>
            <person name="Hibbett D.S."/>
            <person name="Martin F."/>
        </authorList>
    </citation>
    <scope>NUCLEOTIDE SEQUENCE [LARGE SCALE GENOMIC DNA]</scope>
    <source>
        <strain evidence="1 2">FD-325 SS-3</strain>
    </source>
</reference>
<protein>
    <submittedName>
        <fullName evidence="1">Uncharacterized protein</fullName>
    </submittedName>
</protein>
<keyword evidence="2" id="KW-1185">Reference proteome</keyword>
<dbReference type="HOGENOM" id="CLU_1595229_0_0_1"/>
<proteinExistence type="predicted"/>
<evidence type="ECO:0000313" key="2">
    <source>
        <dbReference type="Proteomes" id="UP000053263"/>
    </source>
</evidence>
<evidence type="ECO:0000313" key="1">
    <source>
        <dbReference type="EMBL" id="KII84109.1"/>
    </source>
</evidence>
<accession>A0A0C9T464</accession>
<organism evidence="1 2">
    <name type="scientific">Plicaturopsis crispa FD-325 SS-3</name>
    <dbReference type="NCBI Taxonomy" id="944288"/>
    <lineage>
        <taxon>Eukaryota</taxon>
        <taxon>Fungi</taxon>
        <taxon>Dikarya</taxon>
        <taxon>Basidiomycota</taxon>
        <taxon>Agaricomycotina</taxon>
        <taxon>Agaricomycetes</taxon>
        <taxon>Agaricomycetidae</taxon>
        <taxon>Amylocorticiales</taxon>
        <taxon>Amylocorticiaceae</taxon>
        <taxon>Plicatura</taxon>
        <taxon>Plicaturopsis crispa</taxon>
    </lineage>
</organism>